<accession>A0A0M3I3S5</accession>
<organism evidence="1 2">
    <name type="scientific">Ascaris lumbricoides</name>
    <name type="common">Giant roundworm</name>
    <dbReference type="NCBI Taxonomy" id="6252"/>
    <lineage>
        <taxon>Eukaryota</taxon>
        <taxon>Metazoa</taxon>
        <taxon>Ecdysozoa</taxon>
        <taxon>Nematoda</taxon>
        <taxon>Chromadorea</taxon>
        <taxon>Rhabditida</taxon>
        <taxon>Spirurina</taxon>
        <taxon>Ascaridomorpha</taxon>
        <taxon>Ascaridoidea</taxon>
        <taxon>Ascarididae</taxon>
        <taxon>Ascaris</taxon>
    </lineage>
</organism>
<sequence>MKAVSTVEWFFAIRVFHSHEKLGNTCSVKRFISSAVIIGLDWGNKIEIYGGNCSAVM</sequence>
<protein>
    <submittedName>
        <fullName evidence="2">Transposase</fullName>
    </submittedName>
</protein>
<keyword evidence="1" id="KW-1185">Reference proteome</keyword>
<evidence type="ECO:0000313" key="2">
    <source>
        <dbReference type="WBParaSite" id="ALUE_0001133301-mRNA-1"/>
    </source>
</evidence>
<name>A0A0M3I3S5_ASCLU</name>
<dbReference type="WBParaSite" id="ALUE_0001133301-mRNA-1">
    <property type="protein sequence ID" value="ALUE_0001133301-mRNA-1"/>
    <property type="gene ID" value="ALUE_0001133301"/>
</dbReference>
<evidence type="ECO:0000313" key="1">
    <source>
        <dbReference type="Proteomes" id="UP000036681"/>
    </source>
</evidence>
<dbReference type="AlphaFoldDB" id="A0A0M3I3S5"/>
<dbReference type="Proteomes" id="UP000036681">
    <property type="component" value="Unplaced"/>
</dbReference>
<reference evidence="2" key="1">
    <citation type="submission" date="2017-02" db="UniProtKB">
        <authorList>
            <consortium name="WormBaseParasite"/>
        </authorList>
    </citation>
    <scope>IDENTIFICATION</scope>
</reference>
<proteinExistence type="predicted"/>